<evidence type="ECO:0000256" key="3">
    <source>
        <dbReference type="ARBA" id="ARBA00022782"/>
    </source>
</evidence>
<evidence type="ECO:0000256" key="6">
    <source>
        <dbReference type="ARBA" id="ARBA00023163"/>
    </source>
</evidence>
<protein>
    <recommendedName>
        <fullName evidence="8">BHLH domain-containing protein</fullName>
    </recommendedName>
</protein>
<feature type="domain" description="BHLH" evidence="8">
    <location>
        <begin position="159"/>
        <end position="211"/>
    </location>
</feature>
<dbReference type="CTD" id="8237758"/>
<organism>
    <name type="scientific">Pediculus humanus subsp. corporis</name>
    <name type="common">Body louse</name>
    <dbReference type="NCBI Taxonomy" id="121224"/>
    <lineage>
        <taxon>Eukaryota</taxon>
        <taxon>Metazoa</taxon>
        <taxon>Ecdysozoa</taxon>
        <taxon>Arthropoda</taxon>
        <taxon>Hexapoda</taxon>
        <taxon>Insecta</taxon>
        <taxon>Pterygota</taxon>
        <taxon>Neoptera</taxon>
        <taxon>Paraneoptera</taxon>
        <taxon>Psocodea</taxon>
        <taxon>Troctomorpha</taxon>
        <taxon>Phthiraptera</taxon>
        <taxon>Anoplura</taxon>
        <taxon>Pediculidae</taxon>
        <taxon>Pediculus</taxon>
    </lineage>
</organism>
<keyword evidence="2" id="KW-0217">Developmental protein</keyword>
<dbReference type="GO" id="GO:0000981">
    <property type="term" value="F:DNA-binding transcription factor activity, RNA polymerase II-specific"/>
    <property type="evidence" value="ECO:0007669"/>
    <property type="project" value="TreeGrafter"/>
</dbReference>
<evidence type="ECO:0000256" key="2">
    <source>
        <dbReference type="ARBA" id="ARBA00022473"/>
    </source>
</evidence>
<evidence type="ECO:0000256" key="4">
    <source>
        <dbReference type="ARBA" id="ARBA00022902"/>
    </source>
</evidence>
<accession>E0VI54</accession>
<keyword evidence="11" id="KW-1185">Reference proteome</keyword>
<dbReference type="SUPFAM" id="SSF47459">
    <property type="entry name" value="HLH, helix-loop-helix DNA-binding domain"/>
    <property type="match status" value="1"/>
</dbReference>
<dbReference type="OrthoDB" id="6161578at2759"/>
<dbReference type="GO" id="GO:0061564">
    <property type="term" value="P:axon development"/>
    <property type="evidence" value="ECO:0007669"/>
    <property type="project" value="TreeGrafter"/>
</dbReference>
<dbReference type="SMART" id="SM00353">
    <property type="entry name" value="HLH"/>
    <property type="match status" value="1"/>
</dbReference>
<keyword evidence="6" id="KW-0804">Transcription</keyword>
<evidence type="ECO:0000313" key="11">
    <source>
        <dbReference type="Proteomes" id="UP000009046"/>
    </source>
</evidence>
<gene>
    <name evidence="10" type="primary">8237758</name>
    <name evidence="9" type="ORF">Phum_PHUM221110</name>
</gene>
<evidence type="ECO:0000313" key="9">
    <source>
        <dbReference type="EMBL" id="EEB13060.1"/>
    </source>
</evidence>
<dbReference type="InterPro" id="IPR050359">
    <property type="entry name" value="bHLH_transcription_factors"/>
</dbReference>
<dbReference type="RefSeq" id="XP_002425798.1">
    <property type="nucleotide sequence ID" value="XM_002425753.1"/>
</dbReference>
<dbReference type="EMBL" id="AAZO01002553">
    <property type="status" value="NOT_ANNOTATED_CDS"/>
    <property type="molecule type" value="Genomic_DNA"/>
</dbReference>
<keyword evidence="3" id="KW-0221">Differentiation</keyword>
<keyword evidence="4" id="KW-0524">Neurogenesis</keyword>
<dbReference type="KEGG" id="phu:Phum_PHUM221110"/>
<dbReference type="PANTHER" id="PTHR19290:SF162">
    <property type="entry name" value="TRANSCRIPTION FACTOR ATOH7"/>
    <property type="match status" value="1"/>
</dbReference>
<dbReference type="STRING" id="121224.E0VI54"/>
<dbReference type="FunFam" id="4.10.280.10:FF:000025">
    <property type="entry name" value="protein atonal homolog 7"/>
    <property type="match status" value="1"/>
</dbReference>
<dbReference type="GeneID" id="8237758"/>
<dbReference type="InterPro" id="IPR036638">
    <property type="entry name" value="HLH_DNA-bd_sf"/>
</dbReference>
<dbReference type="eggNOG" id="KOG4395">
    <property type="taxonomic scope" value="Eukaryota"/>
</dbReference>
<dbReference type="CDD" id="cd19715">
    <property type="entry name" value="bHLH_TS_amos_like"/>
    <property type="match status" value="1"/>
</dbReference>
<dbReference type="GO" id="GO:0016360">
    <property type="term" value="P:sensory organ precursor cell fate determination"/>
    <property type="evidence" value="ECO:0007669"/>
    <property type="project" value="UniProtKB-ARBA"/>
</dbReference>
<dbReference type="InParanoid" id="E0VI54"/>
<comment type="subcellular location">
    <subcellularLocation>
        <location evidence="1">Nucleus</location>
    </subcellularLocation>
</comment>
<dbReference type="GO" id="GO:0005634">
    <property type="term" value="C:nucleus"/>
    <property type="evidence" value="ECO:0007669"/>
    <property type="project" value="UniProtKB-SubCell"/>
</dbReference>
<dbReference type="Pfam" id="PF00010">
    <property type="entry name" value="HLH"/>
    <property type="match status" value="1"/>
</dbReference>
<keyword evidence="7" id="KW-0539">Nucleus</keyword>
<dbReference type="GO" id="GO:0070888">
    <property type="term" value="F:E-box binding"/>
    <property type="evidence" value="ECO:0007669"/>
    <property type="project" value="TreeGrafter"/>
</dbReference>
<dbReference type="Gene3D" id="4.10.280.10">
    <property type="entry name" value="Helix-loop-helix DNA-binding domain"/>
    <property type="match status" value="1"/>
</dbReference>
<dbReference type="HOGENOM" id="CLU_1273589_0_0_1"/>
<reference evidence="9" key="1">
    <citation type="submission" date="2007-04" db="EMBL/GenBank/DDBJ databases">
        <title>Annotation of Pediculus humanus corporis strain USDA.</title>
        <authorList>
            <person name="Kirkness E."/>
            <person name="Hannick L."/>
            <person name="Hass B."/>
            <person name="Bruggner R."/>
            <person name="Lawson D."/>
            <person name="Bidwell S."/>
            <person name="Joardar V."/>
            <person name="Caler E."/>
            <person name="Walenz B."/>
            <person name="Inman J."/>
            <person name="Schobel S."/>
            <person name="Galinsky K."/>
            <person name="Amedeo P."/>
            <person name="Strausberg R."/>
        </authorList>
    </citation>
    <scope>NUCLEOTIDE SEQUENCE</scope>
    <source>
        <strain evidence="9">USDA</strain>
    </source>
</reference>
<evidence type="ECO:0000256" key="7">
    <source>
        <dbReference type="ARBA" id="ARBA00023242"/>
    </source>
</evidence>
<dbReference type="EnsemblMetazoa" id="PHUM221110-RA">
    <property type="protein sequence ID" value="PHUM221110-PA"/>
    <property type="gene ID" value="PHUM221110"/>
</dbReference>
<dbReference type="Proteomes" id="UP000009046">
    <property type="component" value="Unassembled WGS sequence"/>
</dbReference>
<sequence length="217" mass="24951">MFVKGRKTFCEFETSGGGFYSPTSSPETFYSSTHSSTLANLSSNEYYSNCFGKMKNIQITEPEGIPFSDDESKLKEFKNFNDFFTKGVNQKSYEGNVKENYVPVILGKKNEMENGESIMEKKYLGCESKKKSFTENHRRGNSKTENYREDGDGIEILKRRRLAANARERKRMNSLNDAFDRLREVVPSLGNDRKLSKYETLQMAQTYISALYALLKD</sequence>
<reference evidence="10" key="3">
    <citation type="submission" date="2021-02" db="UniProtKB">
        <authorList>
            <consortium name="EnsemblMetazoa"/>
        </authorList>
    </citation>
    <scope>IDENTIFICATION</scope>
    <source>
        <strain evidence="10">USDA</strain>
    </source>
</reference>
<dbReference type="PROSITE" id="PS50888">
    <property type="entry name" value="BHLH"/>
    <property type="match status" value="1"/>
</dbReference>
<dbReference type="EMBL" id="DS235184">
    <property type="protein sequence ID" value="EEB13060.1"/>
    <property type="molecule type" value="Genomic_DNA"/>
</dbReference>
<name>E0VI54_PEDHC</name>
<evidence type="ECO:0000313" key="10">
    <source>
        <dbReference type="EnsemblMetazoa" id="PHUM221110-PA"/>
    </source>
</evidence>
<keyword evidence="5" id="KW-0805">Transcription regulation</keyword>
<dbReference type="AlphaFoldDB" id="E0VI54"/>
<dbReference type="InterPro" id="IPR011598">
    <property type="entry name" value="bHLH_dom"/>
</dbReference>
<dbReference type="PANTHER" id="PTHR19290">
    <property type="entry name" value="BASIC HELIX-LOOP-HELIX PROTEIN NEUROGENIN-RELATED"/>
    <property type="match status" value="1"/>
</dbReference>
<dbReference type="GO" id="GO:0046982">
    <property type="term" value="F:protein heterodimerization activity"/>
    <property type="evidence" value="ECO:0007669"/>
    <property type="project" value="UniProtKB-ARBA"/>
</dbReference>
<evidence type="ECO:0000256" key="1">
    <source>
        <dbReference type="ARBA" id="ARBA00004123"/>
    </source>
</evidence>
<dbReference type="GO" id="GO:0045944">
    <property type="term" value="P:positive regulation of transcription by RNA polymerase II"/>
    <property type="evidence" value="ECO:0007669"/>
    <property type="project" value="TreeGrafter"/>
</dbReference>
<proteinExistence type="predicted"/>
<dbReference type="VEuPathDB" id="VectorBase:PHUM221110"/>
<evidence type="ECO:0000256" key="5">
    <source>
        <dbReference type="ARBA" id="ARBA00023015"/>
    </source>
</evidence>
<evidence type="ECO:0000259" key="8">
    <source>
        <dbReference type="PROSITE" id="PS50888"/>
    </source>
</evidence>
<reference evidence="9" key="2">
    <citation type="submission" date="2007-04" db="EMBL/GenBank/DDBJ databases">
        <title>The genome of the human body louse.</title>
        <authorList>
            <consortium name="The Human Body Louse Genome Consortium"/>
            <person name="Kirkness E."/>
            <person name="Walenz B."/>
            <person name="Hass B."/>
            <person name="Bruggner R."/>
            <person name="Strausberg R."/>
        </authorList>
    </citation>
    <scope>NUCLEOTIDE SEQUENCE</scope>
    <source>
        <strain evidence="9">USDA</strain>
    </source>
</reference>